<reference evidence="2" key="1">
    <citation type="submission" date="2011-02" db="EMBL/GenBank/DDBJ databases">
        <title>Complete sequence of Methanobacterium sp. AL-21.</title>
        <authorList>
            <consortium name="US DOE Joint Genome Institute"/>
            <person name="Lucas S."/>
            <person name="Copeland A."/>
            <person name="Lapidus A."/>
            <person name="Cheng J.-F."/>
            <person name="Goodwin L."/>
            <person name="Pitluck S."/>
            <person name="Chertkov O."/>
            <person name="Detter J.C."/>
            <person name="Han C."/>
            <person name="Tapia R."/>
            <person name="Land M."/>
            <person name="Hauser L."/>
            <person name="Kyrpides N."/>
            <person name="Ivanova N."/>
            <person name="Mikhailova N."/>
            <person name="Pagani I."/>
            <person name="Cadillo-Quiroz H."/>
            <person name="Imachi H."/>
            <person name="Zinder S."/>
            <person name="Liu W."/>
            <person name="Woyke T."/>
        </authorList>
    </citation>
    <scope>NUCLEOTIDE SEQUENCE [LARGE SCALE GENOMIC DNA]</scope>
    <source>
        <strain evidence="2">AL-21</strain>
    </source>
</reference>
<evidence type="ECO:0008006" key="3">
    <source>
        <dbReference type="Google" id="ProtNLM"/>
    </source>
</evidence>
<dbReference type="Pfam" id="PF08713">
    <property type="entry name" value="DNA_alkylation"/>
    <property type="match status" value="1"/>
</dbReference>
<dbReference type="STRING" id="877455.Metbo_0456"/>
<dbReference type="Gene3D" id="1.25.10.90">
    <property type="match status" value="1"/>
</dbReference>
<dbReference type="KEGG" id="mel:Metbo_0456"/>
<dbReference type="HOGENOM" id="CLU_061369_1_0_2"/>
<dbReference type="InterPro" id="IPR014825">
    <property type="entry name" value="DNA_alkylation"/>
</dbReference>
<dbReference type="Proteomes" id="UP000007490">
    <property type="component" value="Chromosome"/>
</dbReference>
<dbReference type="SUPFAM" id="SSF48371">
    <property type="entry name" value="ARM repeat"/>
    <property type="match status" value="1"/>
</dbReference>
<dbReference type="OrthoDB" id="53307at2157"/>
<dbReference type="CDD" id="cd06561">
    <property type="entry name" value="AlkD_like"/>
    <property type="match status" value="1"/>
</dbReference>
<dbReference type="PANTHER" id="PTHR41291:SF1">
    <property type="entry name" value="DNA ALKYLATION REPAIR PROTEIN"/>
    <property type="match status" value="1"/>
</dbReference>
<protein>
    <recommendedName>
        <fullName evidence="3">DNA alkylation repair enzyme</fullName>
    </recommendedName>
</protein>
<keyword evidence="2" id="KW-1185">Reference proteome</keyword>
<dbReference type="eggNOG" id="arCOG05122">
    <property type="taxonomic scope" value="Archaea"/>
</dbReference>
<name>F0T9G0_METLA</name>
<accession>F0T9G0</accession>
<dbReference type="GeneID" id="10276894"/>
<dbReference type="AlphaFoldDB" id="F0T9G0"/>
<dbReference type="InterPro" id="IPR016024">
    <property type="entry name" value="ARM-type_fold"/>
</dbReference>
<reference evidence="1 2" key="2">
    <citation type="journal article" date="2014" name="Int. J. Syst. Evol. Microbiol.">
        <title>Methanobacterium paludis sp. nov. and a novel strain of Methanobacterium lacus isolated from northern peatlands.</title>
        <authorList>
            <person name="Cadillo-Quiroz H."/>
            <person name="Brauer S.L."/>
            <person name="Goodson N."/>
            <person name="Yavitt J.B."/>
            <person name="Zinder S.H."/>
        </authorList>
    </citation>
    <scope>NUCLEOTIDE SEQUENCE [LARGE SCALE GENOMIC DNA]</scope>
    <source>
        <strain evidence="1 2">AL-21</strain>
    </source>
</reference>
<dbReference type="RefSeq" id="WP_013644059.1">
    <property type="nucleotide sequence ID" value="NC_015216.1"/>
</dbReference>
<dbReference type="PANTHER" id="PTHR41291">
    <property type="entry name" value="DNA ALKYLATION REPAIR PROTEIN"/>
    <property type="match status" value="1"/>
</dbReference>
<proteinExistence type="predicted"/>
<evidence type="ECO:0000313" key="2">
    <source>
        <dbReference type="Proteomes" id="UP000007490"/>
    </source>
</evidence>
<sequence length="225" mass="26151">MELQEIVMRLELLSTPENIEGMEKFGITPEKTYAVRIPELRKIARESGKNHDLALELWELDFRETKILACMIDDPKMVSSDQLNAWVLEFDYWEICDQCCMNLFRKTSFAYDKIFEWGEHEAEFVKRAAFSLLAVMAVHDKKQPNQQFEQYYPLLISASTDNRNFVKKAVNWALRSIGKKNSSLNKSAIYLAEEILALNTKSSKWIASNALKELKSEKIRKKLGM</sequence>
<gene>
    <name evidence="1" type="ordered locus">Metbo_0456</name>
</gene>
<dbReference type="EMBL" id="CP002551">
    <property type="protein sequence ID" value="ADZ08708.1"/>
    <property type="molecule type" value="Genomic_DNA"/>
</dbReference>
<organism evidence="1 2">
    <name type="scientific">Methanobacterium lacus (strain AL-21)</name>
    <dbReference type="NCBI Taxonomy" id="877455"/>
    <lineage>
        <taxon>Archaea</taxon>
        <taxon>Methanobacteriati</taxon>
        <taxon>Methanobacteriota</taxon>
        <taxon>Methanomada group</taxon>
        <taxon>Methanobacteria</taxon>
        <taxon>Methanobacteriales</taxon>
        <taxon>Methanobacteriaceae</taxon>
        <taxon>Methanobacterium</taxon>
    </lineage>
</organism>
<evidence type="ECO:0000313" key="1">
    <source>
        <dbReference type="EMBL" id="ADZ08708.1"/>
    </source>
</evidence>